<name>A0A351R972_9PROT</name>
<proteinExistence type="predicted"/>
<dbReference type="InterPro" id="IPR011486">
    <property type="entry name" value="BBP2"/>
</dbReference>
<dbReference type="Proteomes" id="UP000264313">
    <property type="component" value="Unassembled WGS sequence"/>
</dbReference>
<sequence>MSGYLETYYLHDFNHPTGDVRPGFTYSHNVTDKPSINLGFIKASLTNERMRANLALGSGTYMRANYALEPQNLQKLFEANVGLKLADNLWIDAGVMPSHIGFESAIGLDNWTVTRSMLADNSPYFETGLRLSYTSDDGKWYASGLVLNGWQRIQRPDGNTSPSVGHQLTYKPNSKITLNSSSYIGNDKSDKDRKVRYFHHFYGQYQLNDQWGLITGFDIGAEQKERNSSRYNVWFTPILIAKYSYSDKLSFAARAEYYQDKDGVIVTTDTPNGFRTFSYSANMDWRLSNHFAVRAELRKFQSKDKIFEDNDKFSDESLTATTAMIFNF</sequence>
<dbReference type="Pfam" id="PF07642">
    <property type="entry name" value="BBP2"/>
    <property type="match status" value="1"/>
</dbReference>
<gene>
    <name evidence="1" type="ORF">DCW48_02690</name>
</gene>
<evidence type="ECO:0000313" key="2">
    <source>
        <dbReference type="Proteomes" id="UP000264313"/>
    </source>
</evidence>
<accession>A0A351R972</accession>
<organism evidence="1 2">
    <name type="scientific">Methylotenera mobilis</name>
    <dbReference type="NCBI Taxonomy" id="359408"/>
    <lineage>
        <taxon>Bacteria</taxon>
        <taxon>Pseudomonadati</taxon>
        <taxon>Pseudomonadota</taxon>
        <taxon>Betaproteobacteria</taxon>
        <taxon>Nitrosomonadales</taxon>
        <taxon>Methylophilaceae</taxon>
        <taxon>Methylotenera</taxon>
    </lineage>
</organism>
<dbReference type="STRING" id="1132855.GCA_000384255_00860"/>
<evidence type="ECO:0000313" key="1">
    <source>
        <dbReference type="EMBL" id="HBA08593.1"/>
    </source>
</evidence>
<dbReference type="AlphaFoldDB" id="A0A351R972"/>
<evidence type="ECO:0008006" key="3">
    <source>
        <dbReference type="Google" id="ProtNLM"/>
    </source>
</evidence>
<dbReference type="EMBL" id="DNAA01000062">
    <property type="protein sequence ID" value="HBA08593.1"/>
    <property type="molecule type" value="Genomic_DNA"/>
</dbReference>
<dbReference type="SUPFAM" id="SSF56935">
    <property type="entry name" value="Porins"/>
    <property type="match status" value="1"/>
</dbReference>
<comment type="caution">
    <text evidence="1">The sequence shown here is derived from an EMBL/GenBank/DDBJ whole genome shotgun (WGS) entry which is preliminary data.</text>
</comment>
<protein>
    <recommendedName>
        <fullName evidence="3">Porin</fullName>
    </recommendedName>
</protein>
<reference evidence="1 2" key="1">
    <citation type="journal article" date="2018" name="Nat. Biotechnol.">
        <title>A standardized bacterial taxonomy based on genome phylogeny substantially revises the tree of life.</title>
        <authorList>
            <person name="Parks D.H."/>
            <person name="Chuvochina M."/>
            <person name="Waite D.W."/>
            <person name="Rinke C."/>
            <person name="Skarshewski A."/>
            <person name="Chaumeil P.A."/>
            <person name="Hugenholtz P."/>
        </authorList>
    </citation>
    <scope>NUCLEOTIDE SEQUENCE [LARGE SCALE GENOMIC DNA]</scope>
    <source>
        <strain evidence="1">UBA9958</strain>
    </source>
</reference>